<feature type="domain" description="H-type lectin" evidence="1">
    <location>
        <begin position="846"/>
        <end position="908"/>
    </location>
</feature>
<reference evidence="2" key="1">
    <citation type="submission" date="2016-08" db="EMBL/GenBank/DDBJ databases">
        <authorList>
            <person name="Yan J."/>
        </authorList>
    </citation>
    <scope>NUCLEOTIDE SEQUENCE</scope>
    <source>
        <strain evidence="2">CSS-01s</strain>
    </source>
</reference>
<organism evidence="2 3">
    <name type="scientific">Lasiodiplodia theobromae</name>
    <dbReference type="NCBI Taxonomy" id="45133"/>
    <lineage>
        <taxon>Eukaryota</taxon>
        <taxon>Fungi</taxon>
        <taxon>Dikarya</taxon>
        <taxon>Ascomycota</taxon>
        <taxon>Pezizomycotina</taxon>
        <taxon>Dothideomycetes</taxon>
        <taxon>Dothideomycetes incertae sedis</taxon>
        <taxon>Botryosphaeriales</taxon>
        <taxon>Botryosphaeriaceae</taxon>
        <taxon>Lasiodiplodia</taxon>
    </lineage>
</organism>
<dbReference type="Pfam" id="PF09458">
    <property type="entry name" value="H_lectin"/>
    <property type="match status" value="2"/>
</dbReference>
<dbReference type="Gene3D" id="2.60.40.2080">
    <property type="match status" value="3"/>
</dbReference>
<dbReference type="InterPro" id="IPR019019">
    <property type="entry name" value="H-type_lectin_domain"/>
</dbReference>
<comment type="caution">
    <text evidence="2">The sequence shown here is derived from an EMBL/GenBank/DDBJ whole genome shotgun (WGS) entry which is preliminary data.</text>
</comment>
<dbReference type="GO" id="GO:0007155">
    <property type="term" value="P:cell adhesion"/>
    <property type="evidence" value="ECO:0007669"/>
    <property type="project" value="InterPro"/>
</dbReference>
<dbReference type="GO" id="GO:0030246">
    <property type="term" value="F:carbohydrate binding"/>
    <property type="evidence" value="ECO:0007669"/>
    <property type="project" value="InterPro"/>
</dbReference>
<proteinExistence type="predicted"/>
<sequence length="911" mass="99873">MAYLTVPYNDSMQLGQGFNSLTHEIHDENVVSIERIHADATLTHTQASESYWLGAEGDAYECASEASAFTNATPTSSQWDGAKALPSVTGNDSGFVSVAGQDRKSPIVTFTSRSVDCLSEVTTEMNISAAVPIIHQSRNGSGAGLPFDVRHFYEADLNYYLGVRVVTRQDRPAAAFSISQGILNSGDLDGRLGFLEGGQLNALISVKLVDKKKSAEVSAGLDAILQVSNGKFRSFTGTVDTAMRTVMEHSKITVDYSNVGGGTITFDDQSSVLHSLRDVSSNFPDLAADQPERIFAILTKYDSLGGSQAPIPTISYDHCTFFANMLLDSFMEYKSIERRLSAQIAQIKSGTMQFQQGDDRKRRFDASWRGITRAKRECTNQMLKILKEVGEMKKYPDIATDDTRDEQFEDPLVFNEYLPQIVPTAQVVSDDDSHDPQAQLYHGNDDELFQAERVKVKEINAEHPEFASQLRMATPCGSEDAGEIFCSLDYLKPDWTLAEVSAYVARGVVSALSLKYTNGLVTIFGAVGRKYKLFNLKLDLSAKEHVVGCSIETGQPAVEKLGVCVTAFRLSTNRGSALIAQAHDWKEATEGGNGNSPRDGISFQNLKMTHYDPLLGSGYIQGFWGRASLGRTAERGFLRLAPIWGNATPPATLSGMKMDDALEGDEVFELPPSGLWDTWTIHDWESPVSRTSAILPYENTCPEKPLPMILTGFRKMDTWSGANLRFSATVDYVTESEFSIGVDQWSSSVFFGDIKFARSFTKPVQMLTWISGLDLDIEYGKRVDISATDISGIGFKLNVASASSALVQASISWIAIERDSGCAMGSYCCSVGPDSHEGGDGWCSFPEGKFSKPPKVLIGFSSFDISGSSWNPRFGTRLWDVTKDGFNWSVYTWDESAISCATVQWIAIPAE</sequence>
<dbReference type="AlphaFoldDB" id="A0A8H7IP74"/>
<gene>
    <name evidence="2" type="ORF">BFW01_g10409</name>
</gene>
<dbReference type="EMBL" id="MDYX01000024">
    <property type="protein sequence ID" value="KAF9629206.1"/>
    <property type="molecule type" value="Genomic_DNA"/>
</dbReference>
<name>A0A8H7IP74_9PEZI</name>
<dbReference type="SUPFAM" id="SSF141086">
    <property type="entry name" value="Agglutinin HPA-like"/>
    <property type="match status" value="3"/>
</dbReference>
<reference evidence="2" key="2">
    <citation type="journal article" date="2018" name="DNA Res.">
        <title>Comparative genome and transcriptome analyses reveal adaptations to opportunistic infections in woody plant degrading pathogens of Botryosphaeriaceae.</title>
        <authorList>
            <person name="Yan J.Y."/>
            <person name="Zhao W.S."/>
            <person name="Chen Z."/>
            <person name="Xing Q.K."/>
            <person name="Zhang W."/>
            <person name="Chethana K.W.T."/>
            <person name="Xue M.F."/>
            <person name="Xu J.P."/>
            <person name="Phillips A.J.L."/>
            <person name="Wang Y."/>
            <person name="Liu J.H."/>
            <person name="Liu M."/>
            <person name="Zhou Y."/>
            <person name="Jayawardena R.S."/>
            <person name="Manawasinghe I.S."/>
            <person name="Huang J.B."/>
            <person name="Qiao G.H."/>
            <person name="Fu C.Y."/>
            <person name="Guo F.F."/>
            <person name="Dissanayake A.J."/>
            <person name="Peng Y.L."/>
            <person name="Hyde K.D."/>
            <person name="Li X.H."/>
        </authorList>
    </citation>
    <scope>NUCLEOTIDE SEQUENCE</scope>
    <source>
        <strain evidence="2">CSS-01s</strain>
    </source>
</reference>
<evidence type="ECO:0000259" key="1">
    <source>
        <dbReference type="Pfam" id="PF09458"/>
    </source>
</evidence>
<protein>
    <recommendedName>
        <fullName evidence="1">H-type lectin domain-containing protein</fullName>
    </recommendedName>
</protein>
<feature type="domain" description="H-type lectin" evidence="1">
    <location>
        <begin position="753"/>
        <end position="816"/>
    </location>
</feature>
<evidence type="ECO:0000313" key="3">
    <source>
        <dbReference type="Proteomes" id="UP000627934"/>
    </source>
</evidence>
<dbReference type="InterPro" id="IPR037221">
    <property type="entry name" value="H-type_lectin_dom_sf"/>
</dbReference>
<dbReference type="Proteomes" id="UP000627934">
    <property type="component" value="Unassembled WGS sequence"/>
</dbReference>
<accession>A0A8H7IP74</accession>
<evidence type="ECO:0000313" key="2">
    <source>
        <dbReference type="EMBL" id="KAF9629206.1"/>
    </source>
</evidence>